<dbReference type="OrthoDB" id="5526466at2"/>
<gene>
    <name evidence="1" type="ORF">DU428_09685</name>
</gene>
<dbReference type="AlphaFoldDB" id="A0A368P539"/>
<dbReference type="PANTHER" id="PTHR37953:SF1">
    <property type="entry name" value="UPF0127 PROTEIN MJ1496"/>
    <property type="match status" value="1"/>
</dbReference>
<accession>A0A368P539</accession>
<organism evidence="1 2">
    <name type="scientific">Oceanihabitans sediminis</name>
    <dbReference type="NCBI Taxonomy" id="1812012"/>
    <lineage>
        <taxon>Bacteria</taxon>
        <taxon>Pseudomonadati</taxon>
        <taxon>Bacteroidota</taxon>
        <taxon>Flavobacteriia</taxon>
        <taxon>Flavobacteriales</taxon>
        <taxon>Flavobacteriaceae</taxon>
        <taxon>Oceanihabitans</taxon>
    </lineage>
</organism>
<evidence type="ECO:0000313" key="1">
    <source>
        <dbReference type="EMBL" id="RCU57204.1"/>
    </source>
</evidence>
<dbReference type="InterPro" id="IPR003795">
    <property type="entry name" value="DUF192"/>
</dbReference>
<keyword evidence="2" id="KW-1185">Reference proteome</keyword>
<sequence>MKFRFLSTTLLCTTIFFSACKEEKKDIKPIEIPFTKEGELTIFKAATDSIVANIDIEIADTDYDIQTGLMYRNSMEENQGMLFVFPSMRERFFYMKNTRIPLDLIYLDNNKYIVSFQENAEPFNEASLPSIAPAQYVLEVNAGLAQKWFLEVGDRIEYTDNQKK</sequence>
<proteinExistence type="predicted"/>
<dbReference type="PANTHER" id="PTHR37953">
    <property type="entry name" value="UPF0127 PROTEIN MJ1496"/>
    <property type="match status" value="1"/>
</dbReference>
<evidence type="ECO:0000313" key="2">
    <source>
        <dbReference type="Proteomes" id="UP000252249"/>
    </source>
</evidence>
<protein>
    <submittedName>
        <fullName evidence="1">DUF192 domain-containing protein</fullName>
    </submittedName>
</protein>
<dbReference type="RefSeq" id="WP_072351294.1">
    <property type="nucleotide sequence ID" value="NZ_JAWVXR010000005.1"/>
</dbReference>
<dbReference type="EMBL" id="QPIG01000003">
    <property type="protein sequence ID" value="RCU57204.1"/>
    <property type="molecule type" value="Genomic_DNA"/>
</dbReference>
<reference evidence="1 2" key="1">
    <citation type="submission" date="2018-07" db="EMBL/GenBank/DDBJ databases">
        <title>Oceanihabitans testaceum sp. nov., isolated from marine sediment.</title>
        <authorList>
            <person name="Li C.-M."/>
        </authorList>
    </citation>
    <scope>NUCLEOTIDE SEQUENCE [LARGE SCALE GENOMIC DNA]</scope>
    <source>
        <strain evidence="1 2">S9-10</strain>
    </source>
</reference>
<comment type="caution">
    <text evidence="1">The sequence shown here is derived from an EMBL/GenBank/DDBJ whole genome shotgun (WGS) entry which is preliminary data.</text>
</comment>
<dbReference type="Gene3D" id="2.60.120.1140">
    <property type="entry name" value="Protein of unknown function DUF192"/>
    <property type="match status" value="1"/>
</dbReference>
<dbReference type="InterPro" id="IPR038695">
    <property type="entry name" value="Saro_0823-like_sf"/>
</dbReference>
<name>A0A368P539_9FLAO</name>
<dbReference type="PROSITE" id="PS51257">
    <property type="entry name" value="PROKAR_LIPOPROTEIN"/>
    <property type="match status" value="1"/>
</dbReference>
<dbReference type="Proteomes" id="UP000252249">
    <property type="component" value="Unassembled WGS sequence"/>
</dbReference>
<dbReference type="Pfam" id="PF02643">
    <property type="entry name" value="DUF192"/>
    <property type="match status" value="1"/>
</dbReference>